<reference evidence="8 9" key="1">
    <citation type="submission" date="2019-07" db="EMBL/GenBank/DDBJ databases">
        <title>Full genome sequence of Devosia sp. Gsoil 520.</title>
        <authorList>
            <person name="Im W.-T."/>
        </authorList>
    </citation>
    <scope>NUCLEOTIDE SEQUENCE [LARGE SCALE GENOMIC DNA]</scope>
    <source>
        <strain evidence="8 9">Gsoil 520</strain>
    </source>
</reference>
<keyword evidence="4" id="KW-0410">Iron transport</keyword>
<dbReference type="KEGG" id="dea:FPZ08_03270"/>
<evidence type="ECO:0000313" key="8">
    <source>
        <dbReference type="EMBL" id="QDZ09846.1"/>
    </source>
</evidence>
<dbReference type="SUPFAM" id="SSF53807">
    <property type="entry name" value="Helical backbone' metal receptor"/>
    <property type="match status" value="1"/>
</dbReference>
<comment type="subcellular location">
    <subcellularLocation>
        <location evidence="1">Cell envelope</location>
    </subcellularLocation>
</comment>
<protein>
    <submittedName>
        <fullName evidence="8">ABC transporter substrate-binding protein</fullName>
    </submittedName>
</protein>
<feature type="signal peptide" evidence="6">
    <location>
        <begin position="1"/>
        <end position="29"/>
    </location>
</feature>
<evidence type="ECO:0000256" key="4">
    <source>
        <dbReference type="ARBA" id="ARBA00022496"/>
    </source>
</evidence>
<sequence>MSIKLNRRNFALGTAGLALGAMLPGRAFAQETRSVTTIYGTYDIPVSPKRVVAIDSRLDLQPALALGLPVVGYGHSTPGSWVPVPAGLEFYGSEINIEQVLASDPDLIICADYDPDSVWWPANRLRDIAPVVTTSNDKPWKDAFRELAILLGREGEGEAAFAEYDALIADIKARHGEKLASRTVVSVQPAEGVFYMMNGSKMLQPQVLVDLGARTIPPAEGQDYDAGETPAEAFGDTLGQVDGIILATTSPEGAALLDGEPMWQRLPAVAAGALVASNGNINYGSIYSAIKVAQMVDELYGKMA</sequence>
<feature type="domain" description="Fe/B12 periplasmic-binding" evidence="7">
    <location>
        <begin position="49"/>
        <end position="304"/>
    </location>
</feature>
<dbReference type="RefSeq" id="WP_146288654.1">
    <property type="nucleotide sequence ID" value="NZ_CP042304.1"/>
</dbReference>
<dbReference type="GO" id="GO:1901678">
    <property type="term" value="P:iron coordination entity transport"/>
    <property type="evidence" value="ECO:0007669"/>
    <property type="project" value="UniProtKB-ARBA"/>
</dbReference>
<dbReference type="Proteomes" id="UP000315364">
    <property type="component" value="Chromosome"/>
</dbReference>
<dbReference type="EMBL" id="CP042304">
    <property type="protein sequence ID" value="QDZ09846.1"/>
    <property type="molecule type" value="Genomic_DNA"/>
</dbReference>
<name>A0A5B8LP21_9HYPH</name>
<dbReference type="InterPro" id="IPR051313">
    <property type="entry name" value="Bact_iron-sidero_bind"/>
</dbReference>
<feature type="chain" id="PRO_5023134695" evidence="6">
    <location>
        <begin position="30"/>
        <end position="304"/>
    </location>
</feature>
<dbReference type="AlphaFoldDB" id="A0A5B8LP21"/>
<gene>
    <name evidence="8" type="ORF">FPZ08_03270</name>
</gene>
<evidence type="ECO:0000256" key="3">
    <source>
        <dbReference type="ARBA" id="ARBA00022448"/>
    </source>
</evidence>
<dbReference type="PROSITE" id="PS51318">
    <property type="entry name" value="TAT"/>
    <property type="match status" value="1"/>
</dbReference>
<evidence type="ECO:0000256" key="6">
    <source>
        <dbReference type="SAM" id="SignalP"/>
    </source>
</evidence>
<dbReference type="PANTHER" id="PTHR30532">
    <property type="entry name" value="IRON III DICITRATE-BINDING PERIPLASMIC PROTEIN"/>
    <property type="match status" value="1"/>
</dbReference>
<evidence type="ECO:0000256" key="1">
    <source>
        <dbReference type="ARBA" id="ARBA00004196"/>
    </source>
</evidence>
<keyword evidence="4" id="KW-0406">Ion transport</keyword>
<comment type="similarity">
    <text evidence="2">Belongs to the bacterial solute-binding protein 8 family.</text>
</comment>
<dbReference type="Pfam" id="PF01497">
    <property type="entry name" value="Peripla_BP_2"/>
    <property type="match status" value="1"/>
</dbReference>
<dbReference type="PROSITE" id="PS50983">
    <property type="entry name" value="FE_B12_PBP"/>
    <property type="match status" value="1"/>
</dbReference>
<keyword evidence="3" id="KW-0813">Transport</keyword>
<keyword evidence="9" id="KW-1185">Reference proteome</keyword>
<dbReference type="GO" id="GO:0030288">
    <property type="term" value="C:outer membrane-bounded periplasmic space"/>
    <property type="evidence" value="ECO:0007669"/>
    <property type="project" value="TreeGrafter"/>
</dbReference>
<accession>A0A5B8LP21</accession>
<evidence type="ECO:0000259" key="7">
    <source>
        <dbReference type="PROSITE" id="PS50983"/>
    </source>
</evidence>
<keyword evidence="4" id="KW-0408">Iron</keyword>
<evidence type="ECO:0000256" key="2">
    <source>
        <dbReference type="ARBA" id="ARBA00008814"/>
    </source>
</evidence>
<dbReference type="OrthoDB" id="9793175at2"/>
<evidence type="ECO:0000256" key="5">
    <source>
        <dbReference type="ARBA" id="ARBA00022729"/>
    </source>
</evidence>
<keyword evidence="5 6" id="KW-0732">Signal</keyword>
<dbReference type="InterPro" id="IPR006311">
    <property type="entry name" value="TAT_signal"/>
</dbReference>
<dbReference type="InterPro" id="IPR002491">
    <property type="entry name" value="ABC_transptr_periplasmic_BD"/>
</dbReference>
<dbReference type="PANTHER" id="PTHR30532:SF1">
    <property type="entry name" value="IRON(3+)-HYDROXAMATE-BINDING PROTEIN FHUD"/>
    <property type="match status" value="1"/>
</dbReference>
<organism evidence="8 9">
    <name type="scientific">Devosia ginsengisoli</name>
    <dbReference type="NCBI Taxonomy" id="400770"/>
    <lineage>
        <taxon>Bacteria</taxon>
        <taxon>Pseudomonadati</taxon>
        <taxon>Pseudomonadota</taxon>
        <taxon>Alphaproteobacteria</taxon>
        <taxon>Hyphomicrobiales</taxon>
        <taxon>Devosiaceae</taxon>
        <taxon>Devosia</taxon>
    </lineage>
</organism>
<proteinExistence type="inferred from homology"/>
<dbReference type="Gene3D" id="3.40.50.1980">
    <property type="entry name" value="Nitrogenase molybdenum iron protein domain"/>
    <property type="match status" value="2"/>
</dbReference>
<evidence type="ECO:0000313" key="9">
    <source>
        <dbReference type="Proteomes" id="UP000315364"/>
    </source>
</evidence>